<dbReference type="AlphaFoldDB" id="A0A9P4JLC3"/>
<dbReference type="Proteomes" id="UP000799536">
    <property type="component" value="Unassembled WGS sequence"/>
</dbReference>
<feature type="non-terminal residue" evidence="1">
    <location>
        <position position="1"/>
    </location>
</feature>
<organism evidence="1 2">
    <name type="scientific">Delitschia confertaspora ATCC 74209</name>
    <dbReference type="NCBI Taxonomy" id="1513339"/>
    <lineage>
        <taxon>Eukaryota</taxon>
        <taxon>Fungi</taxon>
        <taxon>Dikarya</taxon>
        <taxon>Ascomycota</taxon>
        <taxon>Pezizomycotina</taxon>
        <taxon>Dothideomycetes</taxon>
        <taxon>Pleosporomycetidae</taxon>
        <taxon>Pleosporales</taxon>
        <taxon>Delitschiaceae</taxon>
        <taxon>Delitschia</taxon>
    </lineage>
</organism>
<evidence type="ECO:0008006" key="3">
    <source>
        <dbReference type="Google" id="ProtNLM"/>
    </source>
</evidence>
<protein>
    <recommendedName>
        <fullName evidence="3">PXA domain-containing protein</fullName>
    </recommendedName>
</protein>
<sequence>SFIPRFLSDTVRTHVLNPAIVPTLLRTIRATIFPNNALGPPREIPSLEERKIIKHRCATTLLGLLPARVASAFFATDDQRTMLKQVEELLDCLDDPYLNKHFIYQIVDLIVVRLAPELGERGVQELLEERLG</sequence>
<accession>A0A9P4JLC3</accession>
<evidence type="ECO:0000313" key="2">
    <source>
        <dbReference type="Proteomes" id="UP000799536"/>
    </source>
</evidence>
<proteinExistence type="predicted"/>
<evidence type="ECO:0000313" key="1">
    <source>
        <dbReference type="EMBL" id="KAF2199264.1"/>
    </source>
</evidence>
<reference evidence="1" key="1">
    <citation type="journal article" date="2020" name="Stud. Mycol.">
        <title>101 Dothideomycetes genomes: a test case for predicting lifestyles and emergence of pathogens.</title>
        <authorList>
            <person name="Haridas S."/>
            <person name="Albert R."/>
            <person name="Binder M."/>
            <person name="Bloem J."/>
            <person name="Labutti K."/>
            <person name="Salamov A."/>
            <person name="Andreopoulos B."/>
            <person name="Baker S."/>
            <person name="Barry K."/>
            <person name="Bills G."/>
            <person name="Bluhm B."/>
            <person name="Cannon C."/>
            <person name="Castanera R."/>
            <person name="Culley D."/>
            <person name="Daum C."/>
            <person name="Ezra D."/>
            <person name="Gonzalez J."/>
            <person name="Henrissat B."/>
            <person name="Kuo A."/>
            <person name="Liang C."/>
            <person name="Lipzen A."/>
            <person name="Lutzoni F."/>
            <person name="Magnuson J."/>
            <person name="Mondo S."/>
            <person name="Nolan M."/>
            <person name="Ohm R."/>
            <person name="Pangilinan J."/>
            <person name="Park H.-J."/>
            <person name="Ramirez L."/>
            <person name="Alfaro M."/>
            <person name="Sun H."/>
            <person name="Tritt A."/>
            <person name="Yoshinaga Y."/>
            <person name="Zwiers L.-H."/>
            <person name="Turgeon B."/>
            <person name="Goodwin S."/>
            <person name="Spatafora J."/>
            <person name="Crous P."/>
            <person name="Grigoriev I."/>
        </authorList>
    </citation>
    <scope>NUCLEOTIDE SEQUENCE</scope>
    <source>
        <strain evidence="1">ATCC 74209</strain>
    </source>
</reference>
<gene>
    <name evidence="1" type="ORF">GQ43DRAFT_376661</name>
</gene>
<comment type="caution">
    <text evidence="1">The sequence shown here is derived from an EMBL/GenBank/DDBJ whole genome shotgun (WGS) entry which is preliminary data.</text>
</comment>
<keyword evidence="2" id="KW-1185">Reference proteome</keyword>
<dbReference type="OrthoDB" id="5582218at2759"/>
<name>A0A9P4JLC3_9PLEO</name>
<dbReference type="EMBL" id="ML994086">
    <property type="protein sequence ID" value="KAF2199264.1"/>
    <property type="molecule type" value="Genomic_DNA"/>
</dbReference>